<name>A0AAV6YFL9_ENGPU</name>
<evidence type="ECO:0000256" key="1">
    <source>
        <dbReference type="SAM" id="Phobius"/>
    </source>
</evidence>
<evidence type="ECO:0000313" key="3">
    <source>
        <dbReference type="Proteomes" id="UP000824782"/>
    </source>
</evidence>
<proteinExistence type="predicted"/>
<sequence>MVELKLGWNSQLYKLLIQCVHFIQAMVGLFIFHTDQVSWIKYGSLNKPLRWASNIPIIKYSYNNSVYSTAQPTETLVSGNGIKFIHFL</sequence>
<reference evidence="2" key="1">
    <citation type="thesis" date="2020" institute="ProQuest LLC" country="789 East Eisenhower Parkway, Ann Arbor, MI, USA">
        <title>Comparative Genomics and Chromosome Evolution.</title>
        <authorList>
            <person name="Mudd A.B."/>
        </authorList>
    </citation>
    <scope>NUCLEOTIDE SEQUENCE</scope>
    <source>
        <strain evidence="2">237g6f4</strain>
        <tissue evidence="2">Blood</tissue>
    </source>
</reference>
<protein>
    <submittedName>
        <fullName evidence="2">Uncharacterized protein</fullName>
    </submittedName>
</protein>
<dbReference type="AlphaFoldDB" id="A0AAV6YFL9"/>
<keyword evidence="1" id="KW-0472">Membrane</keyword>
<gene>
    <name evidence="2" type="ORF">GDO81_028395</name>
</gene>
<feature type="transmembrane region" description="Helical" evidence="1">
    <location>
        <begin position="12"/>
        <end position="32"/>
    </location>
</feature>
<organism evidence="2 3">
    <name type="scientific">Engystomops pustulosus</name>
    <name type="common">Tungara frog</name>
    <name type="synonym">Physalaemus pustulosus</name>
    <dbReference type="NCBI Taxonomy" id="76066"/>
    <lineage>
        <taxon>Eukaryota</taxon>
        <taxon>Metazoa</taxon>
        <taxon>Chordata</taxon>
        <taxon>Craniata</taxon>
        <taxon>Vertebrata</taxon>
        <taxon>Euteleostomi</taxon>
        <taxon>Amphibia</taxon>
        <taxon>Batrachia</taxon>
        <taxon>Anura</taxon>
        <taxon>Neobatrachia</taxon>
        <taxon>Hyloidea</taxon>
        <taxon>Leptodactylidae</taxon>
        <taxon>Leiuperinae</taxon>
        <taxon>Engystomops</taxon>
    </lineage>
</organism>
<comment type="caution">
    <text evidence="2">The sequence shown here is derived from an EMBL/GenBank/DDBJ whole genome shotgun (WGS) entry which is preliminary data.</text>
</comment>
<evidence type="ECO:0000313" key="2">
    <source>
        <dbReference type="EMBL" id="KAG8535511.1"/>
    </source>
</evidence>
<dbReference type="EMBL" id="WNYA01065021">
    <property type="protein sequence ID" value="KAG8535511.1"/>
    <property type="molecule type" value="Genomic_DNA"/>
</dbReference>
<keyword evidence="1" id="KW-0812">Transmembrane</keyword>
<accession>A0AAV6YFL9</accession>
<keyword evidence="1" id="KW-1133">Transmembrane helix</keyword>
<dbReference type="Proteomes" id="UP000824782">
    <property type="component" value="Unassembled WGS sequence"/>
</dbReference>
<keyword evidence="3" id="KW-1185">Reference proteome</keyword>